<name>A0A3M7JCK5_HORWE</name>
<reference evidence="6 7" key="1">
    <citation type="journal article" date="2018" name="BMC Genomics">
        <title>Genomic evidence for intraspecific hybridization in a clonal and extremely halotolerant yeast.</title>
        <authorList>
            <person name="Gostincar C."/>
            <person name="Stajich J.E."/>
            <person name="Zupancic J."/>
            <person name="Zalar P."/>
            <person name="Gunde-Cimerman N."/>
        </authorList>
    </citation>
    <scope>NUCLEOTIDE SEQUENCE [LARGE SCALE GENOMIC DNA]</scope>
    <source>
        <strain evidence="6 7">EXF-120</strain>
    </source>
</reference>
<dbReference type="Pfam" id="PF08386">
    <property type="entry name" value="Abhydrolase_4"/>
    <property type="match status" value="1"/>
</dbReference>
<evidence type="ECO:0000259" key="5">
    <source>
        <dbReference type="Pfam" id="PF08386"/>
    </source>
</evidence>
<evidence type="ECO:0000313" key="6">
    <source>
        <dbReference type="EMBL" id="RMZ35527.1"/>
    </source>
</evidence>
<accession>A0A3M7JCK5</accession>
<feature type="transmembrane region" description="Helical" evidence="3">
    <location>
        <begin position="22"/>
        <end position="41"/>
    </location>
</feature>
<gene>
    <name evidence="6" type="ORF">D0859_00327</name>
</gene>
<keyword evidence="3" id="KW-0472">Membrane</keyword>
<dbReference type="Gene3D" id="3.40.50.1820">
    <property type="entry name" value="alpha/beta hydrolase"/>
    <property type="match status" value="1"/>
</dbReference>
<dbReference type="InterPro" id="IPR013595">
    <property type="entry name" value="Pept_S33_TAP-like_C"/>
</dbReference>
<dbReference type="InterPro" id="IPR029058">
    <property type="entry name" value="AB_hydrolase_fold"/>
</dbReference>
<dbReference type="VEuPathDB" id="FungiDB:BTJ68_07460"/>
<keyword evidence="3" id="KW-1133">Transmembrane helix</keyword>
<comment type="similarity">
    <text evidence="1">Belongs to the peptidase S33 family.</text>
</comment>
<evidence type="ECO:0000313" key="7">
    <source>
        <dbReference type="Proteomes" id="UP000281677"/>
    </source>
</evidence>
<keyword evidence="3" id="KW-0812">Transmembrane</keyword>
<evidence type="ECO:0000256" key="2">
    <source>
        <dbReference type="ARBA" id="ARBA00022801"/>
    </source>
</evidence>
<evidence type="ECO:0000259" key="4">
    <source>
        <dbReference type="Pfam" id="PF00561"/>
    </source>
</evidence>
<sequence length="657" mass="72921">MEKRNSTAQLAPWQQPKSLTKILNTMYLTIALVLILGIITYPKLPPITHQKSDDVPHIAVGQAKRAFQWSNINSSSKLEYHDCYVDLQCARLELPMDFSRPDTSPKIALAVIRRPAKVPVTSEHYGGAVITNPGGPGGSGVQQQLMMDEYIQNIVDSERSPPDAVPNDLYFDVISFDPRGVHHSTPTIACFPDNASRQRWNLSVNSLRFNWRRATALAQGCSEMLLSNNSRSLGEHINTTAVAVDMMSLIERHGEWREQETRRVLSKNSLCGPSALEEKAQILSRSAWKRGKEQIMYWGFSYGTALGTLFASMYPGRIDRMVLDGVLDADDYFPGSWLASLADTDTILGRFFLYCYQAGRDSCPFWHEGGPQAIHEAYEELLTQISNDPVAAPGTRSRGPEVINWTDLKLLVKDALYSPLKNFPIMATLMEELARGNGSQFADYKNKFRKDLCSSPHLCDDPFSQECILPGWSAYDALPAILCTDASDTGSFTMDDFEQYWQVLRNQSQATGDYWAATRLTCAAWQAKAKHRFNGPFAGNTSHPILFIGNMYDTVTPIQNAHKMTTRFSGSGLLQQNSEGHSSFTGPSVCTAKAVRAYFQSGALPPSGTTCDPDALPFFGFNASLESRSESDTALLRTVIDASERFEVIPPAALYHA</sequence>
<dbReference type="EMBL" id="QWIT01000004">
    <property type="protein sequence ID" value="RMZ35527.1"/>
    <property type="molecule type" value="Genomic_DNA"/>
</dbReference>
<evidence type="ECO:0008006" key="8">
    <source>
        <dbReference type="Google" id="ProtNLM"/>
    </source>
</evidence>
<dbReference type="SUPFAM" id="SSF53474">
    <property type="entry name" value="alpha/beta-Hydrolases"/>
    <property type="match status" value="1"/>
</dbReference>
<dbReference type="Proteomes" id="UP000281677">
    <property type="component" value="Unassembled WGS sequence"/>
</dbReference>
<dbReference type="PANTHER" id="PTHR43248:SF25">
    <property type="entry name" value="AB HYDROLASE-1 DOMAIN-CONTAINING PROTEIN-RELATED"/>
    <property type="match status" value="1"/>
</dbReference>
<feature type="domain" description="Peptidase S33 tripeptidyl aminopeptidase-like C-terminal" evidence="5">
    <location>
        <begin position="509"/>
        <end position="611"/>
    </location>
</feature>
<evidence type="ECO:0000256" key="3">
    <source>
        <dbReference type="SAM" id="Phobius"/>
    </source>
</evidence>
<evidence type="ECO:0000256" key="1">
    <source>
        <dbReference type="ARBA" id="ARBA00010088"/>
    </source>
</evidence>
<protein>
    <recommendedName>
        <fullName evidence="8">Peptidase S33 tripeptidyl aminopeptidase-like C-terminal domain-containing protein</fullName>
    </recommendedName>
</protein>
<organism evidence="6 7">
    <name type="scientific">Hortaea werneckii</name>
    <name type="common">Black yeast</name>
    <name type="synonym">Cladosporium werneckii</name>
    <dbReference type="NCBI Taxonomy" id="91943"/>
    <lineage>
        <taxon>Eukaryota</taxon>
        <taxon>Fungi</taxon>
        <taxon>Dikarya</taxon>
        <taxon>Ascomycota</taxon>
        <taxon>Pezizomycotina</taxon>
        <taxon>Dothideomycetes</taxon>
        <taxon>Dothideomycetidae</taxon>
        <taxon>Mycosphaerellales</taxon>
        <taxon>Teratosphaeriaceae</taxon>
        <taxon>Hortaea</taxon>
    </lineage>
</organism>
<dbReference type="InterPro" id="IPR000073">
    <property type="entry name" value="AB_hydrolase_1"/>
</dbReference>
<dbReference type="AlphaFoldDB" id="A0A3M7JCK5"/>
<comment type="caution">
    <text evidence="6">The sequence shown here is derived from an EMBL/GenBank/DDBJ whole genome shotgun (WGS) entry which is preliminary data.</text>
</comment>
<feature type="domain" description="AB hydrolase-1" evidence="4">
    <location>
        <begin position="128"/>
        <end position="344"/>
    </location>
</feature>
<dbReference type="OrthoDB" id="425534at2759"/>
<dbReference type="Pfam" id="PF00561">
    <property type="entry name" value="Abhydrolase_1"/>
    <property type="match status" value="1"/>
</dbReference>
<dbReference type="PANTHER" id="PTHR43248">
    <property type="entry name" value="2-SUCCINYL-6-HYDROXY-2,4-CYCLOHEXADIENE-1-CARBOXYLATE SYNTHASE"/>
    <property type="match status" value="1"/>
</dbReference>
<dbReference type="InterPro" id="IPR051601">
    <property type="entry name" value="Serine_prot/Carboxylest_S33"/>
</dbReference>
<keyword evidence="2" id="KW-0378">Hydrolase</keyword>
<proteinExistence type="inferred from homology"/>
<dbReference type="GO" id="GO:0016787">
    <property type="term" value="F:hydrolase activity"/>
    <property type="evidence" value="ECO:0007669"/>
    <property type="project" value="UniProtKB-KW"/>
</dbReference>